<gene>
    <name evidence="1" type="ORF">QAD02_017983</name>
</gene>
<protein>
    <submittedName>
        <fullName evidence="1">Uncharacterized protein</fullName>
    </submittedName>
</protein>
<reference evidence="1" key="1">
    <citation type="submission" date="2023-04" db="EMBL/GenBank/DDBJ databases">
        <title>A chromosome-level genome assembly of the parasitoid wasp Eretmocerus hayati.</title>
        <authorList>
            <person name="Zhong Y."/>
            <person name="Liu S."/>
            <person name="Liu Y."/>
        </authorList>
    </citation>
    <scope>NUCLEOTIDE SEQUENCE</scope>
    <source>
        <strain evidence="1">ZJU_SS_LIU_2023</strain>
    </source>
</reference>
<accession>A0ACC2PFD7</accession>
<dbReference type="EMBL" id="CM056741">
    <property type="protein sequence ID" value="KAJ8682191.1"/>
    <property type="molecule type" value="Genomic_DNA"/>
</dbReference>
<evidence type="ECO:0000313" key="2">
    <source>
        <dbReference type="Proteomes" id="UP001239111"/>
    </source>
</evidence>
<name>A0ACC2PFD7_9HYME</name>
<sequence>MNHSRRKLQQNSFDIHGVATPTDIEMPYQHIINDQTCINPVRDWLDSSRQENANVSDSENQCSRCKRECKSVFDPTNVRNLCYRAPSSAQRVSSLSEADVAPQGHRPELLSASCNRQEEPAQFQGSPRLNAQFSLGYRPPVLSPQGEPSYRVPHCSDNESVDSDSPLIEHRLQQAVVSLQARQAPSSASSESSDSSTEQNACRTPRHQRRTSQSNAIGRRSCHPPSPDGPLSASKALHSNPMHQTEPNSGTRTSYKISSC</sequence>
<evidence type="ECO:0000313" key="1">
    <source>
        <dbReference type="EMBL" id="KAJ8682191.1"/>
    </source>
</evidence>
<proteinExistence type="predicted"/>
<keyword evidence="2" id="KW-1185">Reference proteome</keyword>
<dbReference type="Proteomes" id="UP001239111">
    <property type="component" value="Chromosome 1"/>
</dbReference>
<organism evidence="1 2">
    <name type="scientific">Eretmocerus hayati</name>
    <dbReference type="NCBI Taxonomy" id="131215"/>
    <lineage>
        <taxon>Eukaryota</taxon>
        <taxon>Metazoa</taxon>
        <taxon>Ecdysozoa</taxon>
        <taxon>Arthropoda</taxon>
        <taxon>Hexapoda</taxon>
        <taxon>Insecta</taxon>
        <taxon>Pterygota</taxon>
        <taxon>Neoptera</taxon>
        <taxon>Endopterygota</taxon>
        <taxon>Hymenoptera</taxon>
        <taxon>Apocrita</taxon>
        <taxon>Proctotrupomorpha</taxon>
        <taxon>Chalcidoidea</taxon>
        <taxon>Aphelinidae</taxon>
        <taxon>Aphelininae</taxon>
        <taxon>Eretmocerus</taxon>
    </lineage>
</organism>
<comment type="caution">
    <text evidence="1">The sequence shown here is derived from an EMBL/GenBank/DDBJ whole genome shotgun (WGS) entry which is preliminary data.</text>
</comment>